<name>A0A840Z1B4_9SPHN</name>
<feature type="transmembrane region" description="Helical" evidence="1">
    <location>
        <begin position="54"/>
        <end position="73"/>
    </location>
</feature>
<accession>A0A840Z1B4</accession>
<keyword evidence="1" id="KW-1133">Transmembrane helix</keyword>
<evidence type="ECO:0000313" key="2">
    <source>
        <dbReference type="EMBL" id="MBB5719567.1"/>
    </source>
</evidence>
<comment type="caution">
    <text evidence="2">The sequence shown here is derived from an EMBL/GenBank/DDBJ whole genome shotgun (WGS) entry which is preliminary data.</text>
</comment>
<organism evidence="2 3">
    <name type="scientific">Stakelama sediminis</name>
    <dbReference type="NCBI Taxonomy" id="463200"/>
    <lineage>
        <taxon>Bacteria</taxon>
        <taxon>Pseudomonadati</taxon>
        <taxon>Pseudomonadota</taxon>
        <taxon>Alphaproteobacteria</taxon>
        <taxon>Sphingomonadales</taxon>
        <taxon>Sphingomonadaceae</taxon>
        <taxon>Stakelama</taxon>
    </lineage>
</organism>
<proteinExistence type="predicted"/>
<dbReference type="RefSeq" id="WP_184004462.1">
    <property type="nucleotide sequence ID" value="NZ_BAABIF010000030.1"/>
</dbReference>
<sequence>MTTTNDRQRPTIALLLYEDLPDDFESGLAEQLSCEDYTFDVLRIPRGPFAGLELYLPAAVGLFIASSYFGGIISKIGEEHYSALKEAAKRLWTQSSQLRIGMTGTPGKLAAAPKFSVVYSITGEVEPNVSFKLLLRCDILGAEAEEAINTFLDMLRDLHAGLLSEDDLAALLTYRPIGGTALVTFNPKTKKIVAVNGLDHS</sequence>
<reference evidence="2 3" key="1">
    <citation type="submission" date="2020-08" db="EMBL/GenBank/DDBJ databases">
        <title>Genomic Encyclopedia of Type Strains, Phase IV (KMG-IV): sequencing the most valuable type-strain genomes for metagenomic binning, comparative biology and taxonomic classification.</title>
        <authorList>
            <person name="Goeker M."/>
        </authorList>
    </citation>
    <scope>NUCLEOTIDE SEQUENCE [LARGE SCALE GENOMIC DNA]</scope>
    <source>
        <strain evidence="2 3">DSM 27203</strain>
    </source>
</reference>
<gene>
    <name evidence="2" type="ORF">FHR23_002515</name>
</gene>
<protein>
    <submittedName>
        <fullName evidence="2">Uncharacterized protein</fullName>
    </submittedName>
</protein>
<dbReference type="Proteomes" id="UP000554342">
    <property type="component" value="Unassembled WGS sequence"/>
</dbReference>
<keyword evidence="1" id="KW-0472">Membrane</keyword>
<keyword evidence="1" id="KW-0812">Transmembrane</keyword>
<keyword evidence="3" id="KW-1185">Reference proteome</keyword>
<dbReference type="EMBL" id="JACIJI010000005">
    <property type="protein sequence ID" value="MBB5719567.1"/>
    <property type="molecule type" value="Genomic_DNA"/>
</dbReference>
<evidence type="ECO:0000313" key="3">
    <source>
        <dbReference type="Proteomes" id="UP000554342"/>
    </source>
</evidence>
<dbReference type="AlphaFoldDB" id="A0A840Z1B4"/>
<evidence type="ECO:0000256" key="1">
    <source>
        <dbReference type="SAM" id="Phobius"/>
    </source>
</evidence>